<dbReference type="PROSITE" id="PS51462">
    <property type="entry name" value="NUDIX"/>
    <property type="match status" value="1"/>
</dbReference>
<keyword evidence="4" id="KW-0614">Plasmid</keyword>
<dbReference type="GO" id="GO:0016787">
    <property type="term" value="F:hydrolase activity"/>
    <property type="evidence" value="ECO:0007669"/>
    <property type="project" value="UniProtKB-KW"/>
</dbReference>
<dbReference type="EMBL" id="CP011518">
    <property type="protein sequence ID" value="AKK24761.1"/>
    <property type="molecule type" value="Genomic_DNA"/>
</dbReference>
<name>A0A0G3IFT4_9BURK</name>
<geneLocation type="plasmid" evidence="4 5">
    <name>pPO70-1</name>
</geneLocation>
<keyword evidence="5" id="KW-1185">Reference proteome</keyword>
<dbReference type="AlphaFoldDB" id="A0A0G3IFT4"/>
<keyword evidence="2" id="KW-0378">Hydrolase</keyword>
<dbReference type="Gene3D" id="3.90.79.10">
    <property type="entry name" value="Nucleoside Triphosphate Pyrophosphohydrolase"/>
    <property type="match status" value="1"/>
</dbReference>
<evidence type="ECO:0000256" key="2">
    <source>
        <dbReference type="ARBA" id="ARBA00022801"/>
    </source>
</evidence>
<evidence type="ECO:0000256" key="1">
    <source>
        <dbReference type="ARBA" id="ARBA00001946"/>
    </source>
</evidence>
<dbReference type="PANTHER" id="PTHR43736">
    <property type="entry name" value="ADP-RIBOSE PYROPHOSPHATASE"/>
    <property type="match status" value="1"/>
</dbReference>
<comment type="cofactor">
    <cofactor evidence="1">
        <name>Mg(2+)</name>
        <dbReference type="ChEBI" id="CHEBI:18420"/>
    </cofactor>
</comment>
<dbReference type="Pfam" id="PF00293">
    <property type="entry name" value="NUDIX"/>
    <property type="match status" value="1"/>
</dbReference>
<evidence type="ECO:0000259" key="3">
    <source>
        <dbReference type="PROSITE" id="PS51462"/>
    </source>
</evidence>
<dbReference type="InterPro" id="IPR015797">
    <property type="entry name" value="NUDIX_hydrolase-like_dom_sf"/>
</dbReference>
<proteinExistence type="predicted"/>
<reference evidence="4" key="1">
    <citation type="submission" date="2016-06" db="EMBL/GenBank/DDBJ databases">
        <title>Pandoraea oxalativorans DSM 23570 Genome Sequencing.</title>
        <authorList>
            <person name="Ee R."/>
            <person name="Lim Y.-L."/>
            <person name="Yong D."/>
            <person name="Yin W.-F."/>
            <person name="Chan K.-G."/>
        </authorList>
    </citation>
    <scope>NUCLEOTIDE SEQUENCE</scope>
    <source>
        <strain evidence="4">DSM 23570</strain>
        <plasmid evidence="4">pPO70-1</plasmid>
    </source>
</reference>
<dbReference type="PROSITE" id="PS00893">
    <property type="entry name" value="NUDIX_BOX"/>
    <property type="match status" value="1"/>
</dbReference>
<feature type="domain" description="Nudix hydrolase" evidence="3">
    <location>
        <begin position="1"/>
        <end position="119"/>
    </location>
</feature>
<evidence type="ECO:0000313" key="4">
    <source>
        <dbReference type="EMBL" id="AKK24761.1"/>
    </source>
</evidence>
<evidence type="ECO:0000313" key="5">
    <source>
        <dbReference type="Proteomes" id="UP000035050"/>
    </source>
</evidence>
<dbReference type="InterPro" id="IPR020084">
    <property type="entry name" value="NUDIX_hydrolase_CS"/>
</dbReference>
<dbReference type="Proteomes" id="UP000035050">
    <property type="component" value="Plasmid pPO70-1"/>
</dbReference>
<dbReference type="KEGG" id="pox:MB84_28585"/>
<protein>
    <recommendedName>
        <fullName evidence="3">Nudix hydrolase domain-containing protein</fullName>
    </recommendedName>
</protein>
<dbReference type="OrthoDB" id="9791228at2"/>
<sequence length="129" mass="14395">MKERATIVCRQDDKVLLVSRDGNRWALPGGILKRGETPLAAARRELAEETTLHGMCPTYLFLFGGLNKHHHVFGVDVPASRVPKPGQEIVRCRWFDWRAVAHLPVSVPTRHIITLTFSDGAPPRHVAGD</sequence>
<dbReference type="PANTHER" id="PTHR43736:SF1">
    <property type="entry name" value="DIHYDRONEOPTERIN TRIPHOSPHATE DIPHOSPHATASE"/>
    <property type="match status" value="1"/>
</dbReference>
<accession>A0A0G3IFT4</accession>
<dbReference type="RefSeq" id="WP_052654290.1">
    <property type="nucleotide sequence ID" value="NZ_CP011518.2"/>
</dbReference>
<dbReference type="InterPro" id="IPR000086">
    <property type="entry name" value="NUDIX_hydrolase_dom"/>
</dbReference>
<dbReference type="CDD" id="cd04667">
    <property type="entry name" value="NUDIX_Hydrolase"/>
    <property type="match status" value="1"/>
</dbReference>
<dbReference type="PATRIC" id="fig|573737.6.peg.5653"/>
<gene>
    <name evidence="4" type="ORF">MB84_28585</name>
</gene>
<dbReference type="SUPFAM" id="SSF55811">
    <property type="entry name" value="Nudix"/>
    <property type="match status" value="1"/>
</dbReference>
<organism evidence="4 5">
    <name type="scientific">Pandoraea oxalativorans</name>
    <dbReference type="NCBI Taxonomy" id="573737"/>
    <lineage>
        <taxon>Bacteria</taxon>
        <taxon>Pseudomonadati</taxon>
        <taxon>Pseudomonadota</taxon>
        <taxon>Betaproteobacteria</taxon>
        <taxon>Burkholderiales</taxon>
        <taxon>Burkholderiaceae</taxon>
        <taxon>Pandoraea</taxon>
    </lineage>
</organism>